<dbReference type="AlphaFoldDB" id="A0A6A6QHD0"/>
<name>A0A6A6QHD0_9PEZI</name>
<proteinExistence type="predicted"/>
<dbReference type="PANTHER" id="PTHR42085:SF2">
    <property type="entry name" value="F-BOX DOMAIN-CONTAINING PROTEIN"/>
    <property type="match status" value="1"/>
</dbReference>
<organism evidence="1 2">
    <name type="scientific">Lophium mytilinum</name>
    <dbReference type="NCBI Taxonomy" id="390894"/>
    <lineage>
        <taxon>Eukaryota</taxon>
        <taxon>Fungi</taxon>
        <taxon>Dikarya</taxon>
        <taxon>Ascomycota</taxon>
        <taxon>Pezizomycotina</taxon>
        <taxon>Dothideomycetes</taxon>
        <taxon>Pleosporomycetidae</taxon>
        <taxon>Mytilinidiales</taxon>
        <taxon>Mytilinidiaceae</taxon>
        <taxon>Lophium</taxon>
    </lineage>
</organism>
<evidence type="ECO:0008006" key="3">
    <source>
        <dbReference type="Google" id="ProtNLM"/>
    </source>
</evidence>
<dbReference type="OrthoDB" id="62952at2759"/>
<gene>
    <name evidence="1" type="ORF">BU16DRAFT_621033</name>
</gene>
<dbReference type="Proteomes" id="UP000799750">
    <property type="component" value="Unassembled WGS sequence"/>
</dbReference>
<evidence type="ECO:0000313" key="2">
    <source>
        <dbReference type="Proteomes" id="UP000799750"/>
    </source>
</evidence>
<sequence length="201" mass="22652">MASNSRDQHRMRNLARILAVFFAGHKAVVDMKKSSTPSPSKPKSISPGFLDLPAELRIEIYRHCLSRDSFIDLFLLDDHRRHEVRPPGMGFLGVSSQIRFEAGDVLSRQTTFQYRLNYDGGELLERKLGPDDIAHICNLQLVLEGGGKPFIDIQLWSPILARLTKLVIVAKQHTNMNGFFHSIGPWPYNTLTNSERAIGGN</sequence>
<keyword evidence="2" id="KW-1185">Reference proteome</keyword>
<reference evidence="1" key="1">
    <citation type="journal article" date="2020" name="Stud. Mycol.">
        <title>101 Dothideomycetes genomes: a test case for predicting lifestyles and emergence of pathogens.</title>
        <authorList>
            <person name="Haridas S."/>
            <person name="Albert R."/>
            <person name="Binder M."/>
            <person name="Bloem J."/>
            <person name="Labutti K."/>
            <person name="Salamov A."/>
            <person name="Andreopoulos B."/>
            <person name="Baker S."/>
            <person name="Barry K."/>
            <person name="Bills G."/>
            <person name="Bluhm B."/>
            <person name="Cannon C."/>
            <person name="Castanera R."/>
            <person name="Culley D."/>
            <person name="Daum C."/>
            <person name="Ezra D."/>
            <person name="Gonzalez J."/>
            <person name="Henrissat B."/>
            <person name="Kuo A."/>
            <person name="Liang C."/>
            <person name="Lipzen A."/>
            <person name="Lutzoni F."/>
            <person name="Magnuson J."/>
            <person name="Mondo S."/>
            <person name="Nolan M."/>
            <person name="Ohm R."/>
            <person name="Pangilinan J."/>
            <person name="Park H.-J."/>
            <person name="Ramirez L."/>
            <person name="Alfaro M."/>
            <person name="Sun H."/>
            <person name="Tritt A."/>
            <person name="Yoshinaga Y."/>
            <person name="Zwiers L.-H."/>
            <person name="Turgeon B."/>
            <person name="Goodwin S."/>
            <person name="Spatafora J."/>
            <person name="Crous P."/>
            <person name="Grigoriev I."/>
        </authorList>
    </citation>
    <scope>NUCLEOTIDE SEQUENCE</scope>
    <source>
        <strain evidence="1">CBS 269.34</strain>
    </source>
</reference>
<evidence type="ECO:0000313" key="1">
    <source>
        <dbReference type="EMBL" id="KAF2491474.1"/>
    </source>
</evidence>
<dbReference type="EMBL" id="MU004195">
    <property type="protein sequence ID" value="KAF2491474.1"/>
    <property type="molecule type" value="Genomic_DNA"/>
</dbReference>
<dbReference type="InterPro" id="IPR038883">
    <property type="entry name" value="AN11006-like"/>
</dbReference>
<protein>
    <recommendedName>
        <fullName evidence="3">F-box domain-containing protein</fullName>
    </recommendedName>
</protein>
<accession>A0A6A6QHD0</accession>
<dbReference type="PANTHER" id="PTHR42085">
    <property type="entry name" value="F-BOX DOMAIN-CONTAINING PROTEIN"/>
    <property type="match status" value="1"/>
</dbReference>